<proteinExistence type="predicted"/>
<reference evidence="1 2" key="1">
    <citation type="submission" date="2017-05" db="EMBL/GenBank/DDBJ databases">
        <title>Complete and WGS of Bordetella genogroups.</title>
        <authorList>
            <person name="Spilker T."/>
            <person name="LiPuma J."/>
        </authorList>
    </citation>
    <scope>NUCLEOTIDE SEQUENCE [LARGE SCALE GENOMIC DNA]</scope>
    <source>
        <strain evidence="1 2">AU9919</strain>
    </source>
</reference>
<organism evidence="1 2">
    <name type="scientific">Bordetella genomosp. 4</name>
    <dbReference type="NCBI Taxonomy" id="463044"/>
    <lineage>
        <taxon>Bacteria</taxon>
        <taxon>Pseudomonadati</taxon>
        <taxon>Pseudomonadota</taxon>
        <taxon>Betaproteobacteria</taxon>
        <taxon>Burkholderiales</taxon>
        <taxon>Alcaligenaceae</taxon>
        <taxon>Bordetella</taxon>
    </lineage>
</organism>
<comment type="caution">
    <text evidence="1">The sequence shown here is derived from an EMBL/GenBank/DDBJ whole genome shotgun (WGS) entry which is preliminary data.</text>
</comment>
<name>A0A261TMS5_9BORD</name>
<evidence type="ECO:0008006" key="3">
    <source>
        <dbReference type="Google" id="ProtNLM"/>
    </source>
</evidence>
<evidence type="ECO:0000313" key="2">
    <source>
        <dbReference type="Proteomes" id="UP000216885"/>
    </source>
</evidence>
<dbReference type="EMBL" id="NEVQ01000022">
    <property type="protein sequence ID" value="OZI50966.1"/>
    <property type="molecule type" value="Genomic_DNA"/>
</dbReference>
<accession>A0A261TMS5</accession>
<dbReference type="Proteomes" id="UP000216885">
    <property type="component" value="Unassembled WGS sequence"/>
</dbReference>
<evidence type="ECO:0000313" key="1">
    <source>
        <dbReference type="EMBL" id="OZI50966.1"/>
    </source>
</evidence>
<dbReference type="OrthoDB" id="121807at2"/>
<keyword evidence="2" id="KW-1185">Reference proteome</keyword>
<sequence>MHRGRNQNSLLWLFDTLERDAGYMRRQMFGCQAAYLDGRLYLVVADKGDPWDGLLVCTSQEQHAGLMQDMPALRPHAVLGKWLYVPQDDPEFESIAEQLVALALARDSRFGVEPKPRKRKQRLFT</sequence>
<protein>
    <recommendedName>
        <fullName evidence="3">TfoX N-terminal domain-containing protein</fullName>
    </recommendedName>
</protein>
<gene>
    <name evidence="1" type="ORF">CAL20_21445</name>
</gene>
<dbReference type="AlphaFoldDB" id="A0A261TMS5"/>